<dbReference type="EMBL" id="LS974621">
    <property type="protein sequence ID" value="CAG7876963.1"/>
    <property type="molecule type" value="Genomic_DNA"/>
</dbReference>
<dbReference type="AlphaFoldDB" id="A0A8D9DMA6"/>
<feature type="signal peptide" evidence="1">
    <location>
        <begin position="1"/>
        <end position="21"/>
    </location>
</feature>
<accession>A0A8D9DMA6</accession>
<evidence type="ECO:0000313" key="2">
    <source>
        <dbReference type="EMBL" id="CAG7876963.1"/>
    </source>
</evidence>
<proteinExistence type="predicted"/>
<keyword evidence="1" id="KW-0732">Signal</keyword>
<protein>
    <submittedName>
        <fullName evidence="2">Uncharacterized protein</fullName>
    </submittedName>
</protein>
<evidence type="ECO:0000256" key="1">
    <source>
        <dbReference type="SAM" id="SignalP"/>
    </source>
</evidence>
<dbReference type="Gramene" id="A05p34840.2_BraZ1">
    <property type="protein sequence ID" value="A05p34840.2_BraZ1.CDS"/>
    <property type="gene ID" value="A05g34840.2_BraZ1"/>
</dbReference>
<gene>
    <name evidence="2" type="ORF">BRAPAZ1V2_A05P34840.2</name>
</gene>
<feature type="chain" id="PRO_5034436302" evidence="1">
    <location>
        <begin position="22"/>
        <end position="140"/>
    </location>
</feature>
<sequence length="140" mass="15728">MFSFPFLQLVLLFLAIVSVPCMLLSKPCILKKQHEAKQQGQSYAPLEETYESLHVETSGGSDGHGYVVSASVFSHHRILCLELFPTPLLTYVYGLSVLHTQISSVFYEKVLLLAWGIRIVTPPDHPRPDQPGTSRKRYKG</sequence>
<dbReference type="Proteomes" id="UP000694005">
    <property type="component" value="Chromosome A05"/>
</dbReference>
<reference evidence="2 3" key="1">
    <citation type="submission" date="2021-07" db="EMBL/GenBank/DDBJ databases">
        <authorList>
            <consortium name="Genoscope - CEA"/>
            <person name="William W."/>
        </authorList>
    </citation>
    <scope>NUCLEOTIDE SEQUENCE [LARGE SCALE GENOMIC DNA]</scope>
</reference>
<name>A0A8D9DMA6_BRACM</name>
<organism evidence="2 3">
    <name type="scientific">Brassica campestris</name>
    <name type="common">Field mustard</name>
    <dbReference type="NCBI Taxonomy" id="3711"/>
    <lineage>
        <taxon>Eukaryota</taxon>
        <taxon>Viridiplantae</taxon>
        <taxon>Streptophyta</taxon>
        <taxon>Embryophyta</taxon>
        <taxon>Tracheophyta</taxon>
        <taxon>Spermatophyta</taxon>
        <taxon>Magnoliopsida</taxon>
        <taxon>eudicotyledons</taxon>
        <taxon>Gunneridae</taxon>
        <taxon>Pentapetalae</taxon>
        <taxon>rosids</taxon>
        <taxon>malvids</taxon>
        <taxon>Brassicales</taxon>
        <taxon>Brassicaceae</taxon>
        <taxon>Brassiceae</taxon>
        <taxon>Brassica</taxon>
    </lineage>
</organism>
<evidence type="ECO:0000313" key="3">
    <source>
        <dbReference type="Proteomes" id="UP000694005"/>
    </source>
</evidence>